<feature type="chain" id="PRO_5007285305" evidence="2">
    <location>
        <begin position="21"/>
        <end position="120"/>
    </location>
</feature>
<accession>A0A131YHX6</accession>
<feature type="compositionally biased region" description="Low complexity" evidence="1">
    <location>
        <begin position="98"/>
        <end position="120"/>
    </location>
</feature>
<name>A0A131YHX6_RHIAP</name>
<proteinExistence type="predicted"/>
<reference evidence="3" key="1">
    <citation type="journal article" date="2016" name="Ticks Tick Borne Dis.">
        <title>De novo assembly and annotation of the salivary gland transcriptome of Rhipicephalus appendiculatus male and female ticks during blood feeding.</title>
        <authorList>
            <person name="de Castro M.H."/>
            <person name="de Klerk D."/>
            <person name="Pienaar R."/>
            <person name="Latif A.A."/>
            <person name="Rees D.J."/>
            <person name="Mans B.J."/>
        </authorList>
    </citation>
    <scope>NUCLEOTIDE SEQUENCE</scope>
    <source>
        <tissue evidence="3">Salivary glands</tissue>
    </source>
</reference>
<feature type="compositionally biased region" description="Low complexity" evidence="1">
    <location>
        <begin position="71"/>
        <end position="89"/>
    </location>
</feature>
<protein>
    <submittedName>
        <fullName evidence="3">Mucin</fullName>
    </submittedName>
</protein>
<feature type="signal peptide" evidence="2">
    <location>
        <begin position="1"/>
        <end position="20"/>
    </location>
</feature>
<evidence type="ECO:0000256" key="2">
    <source>
        <dbReference type="SAM" id="SignalP"/>
    </source>
</evidence>
<sequence length="120" mass="12295">MRLILAFVVLVAAAVTTTSALPPLPPLIPPMLSGINDLVKNPPIPHCIKIFFLPNRFCWAWENDLSETLCGSSDSDAAPASSDSGASGAQPTSGNDASPQSPSPGSTTLGSTGKSLFTGK</sequence>
<keyword evidence="2" id="KW-0732">Signal</keyword>
<evidence type="ECO:0000256" key="1">
    <source>
        <dbReference type="SAM" id="MobiDB-lite"/>
    </source>
</evidence>
<feature type="region of interest" description="Disordered" evidence="1">
    <location>
        <begin position="71"/>
        <end position="120"/>
    </location>
</feature>
<dbReference type="AlphaFoldDB" id="A0A131YHX6"/>
<organism evidence="3">
    <name type="scientific">Rhipicephalus appendiculatus</name>
    <name type="common">Brown ear tick</name>
    <dbReference type="NCBI Taxonomy" id="34631"/>
    <lineage>
        <taxon>Eukaryota</taxon>
        <taxon>Metazoa</taxon>
        <taxon>Ecdysozoa</taxon>
        <taxon>Arthropoda</taxon>
        <taxon>Chelicerata</taxon>
        <taxon>Arachnida</taxon>
        <taxon>Acari</taxon>
        <taxon>Parasitiformes</taxon>
        <taxon>Ixodida</taxon>
        <taxon>Ixodoidea</taxon>
        <taxon>Ixodidae</taxon>
        <taxon>Rhipicephalinae</taxon>
        <taxon>Rhipicephalus</taxon>
        <taxon>Rhipicephalus</taxon>
    </lineage>
</organism>
<dbReference type="EMBL" id="GEDV01011036">
    <property type="protein sequence ID" value="JAP77521.1"/>
    <property type="molecule type" value="Transcribed_RNA"/>
</dbReference>
<evidence type="ECO:0000313" key="3">
    <source>
        <dbReference type="EMBL" id="JAP77521.1"/>
    </source>
</evidence>